<evidence type="ECO:0000313" key="10">
    <source>
        <dbReference type="EMBL" id="GIE94166.1"/>
    </source>
</evidence>
<feature type="transmembrane region" description="Helical" evidence="7">
    <location>
        <begin position="355"/>
        <end position="379"/>
    </location>
</feature>
<dbReference type="AlphaFoldDB" id="A0A919K041"/>
<proteinExistence type="inferred from homology"/>
<feature type="transmembrane region" description="Helical" evidence="7">
    <location>
        <begin position="273"/>
        <end position="298"/>
    </location>
</feature>
<name>A0A919K041_9ACTN</name>
<feature type="domain" description="MacB-like periplasmic core" evidence="9">
    <location>
        <begin position="31"/>
        <end position="250"/>
    </location>
</feature>
<evidence type="ECO:0000313" key="11">
    <source>
        <dbReference type="Proteomes" id="UP000636960"/>
    </source>
</evidence>
<reference evidence="10" key="1">
    <citation type="submission" date="2021-01" db="EMBL/GenBank/DDBJ databases">
        <title>Whole genome shotgun sequence of Actinoplanes rishiriensis NBRC 108556.</title>
        <authorList>
            <person name="Komaki H."/>
            <person name="Tamura T."/>
        </authorList>
    </citation>
    <scope>NUCLEOTIDE SEQUENCE</scope>
    <source>
        <strain evidence="10">NBRC 108556</strain>
    </source>
</reference>
<gene>
    <name evidence="10" type="ORF">Ari01nite_16310</name>
</gene>
<protein>
    <submittedName>
        <fullName evidence="10">ABC transporter permease</fullName>
    </submittedName>
</protein>
<dbReference type="InterPro" id="IPR003838">
    <property type="entry name" value="ABC3_permease_C"/>
</dbReference>
<sequence length="396" mass="40167">MTATLERSSLHAGDLLRVGSIGLRTRRTRAVLSALGIAIGIAAMVSVLGVSDSSKADLLASLDRLGTNLLTVQAGGGIGGGETTLPATAEQMLARIGPVERVASVTPVDGTVRRTDLVPSTHTGGLTVQAADPALLDTLAAELATGAWLDSTRSALPVTVLGAVAAERLGVTTGAKVWVADQWFSVIGVLRPVELAQDLDRSVLIGRDLAISALGADEAPGTVYLRTMPNSVDAVRGVVAATANPRDPDQVTVSRPSDAIAAKAAASSAFTNLFLALGAVALLVGGVGIANVMVISVLERRSEIGLRRALGATRRHISAQFLAEAVLLSAIGGLGGALLGTAITAVYDLLRGWPLLVPTTGIAGGFAAAVLIGAVAGLYPAVRASRLSPTEALRTV</sequence>
<dbReference type="EMBL" id="BOMV01000011">
    <property type="protein sequence ID" value="GIE94166.1"/>
    <property type="molecule type" value="Genomic_DNA"/>
</dbReference>
<accession>A0A919K041</accession>
<dbReference type="PANTHER" id="PTHR30572:SF4">
    <property type="entry name" value="ABC TRANSPORTER PERMEASE YTRF"/>
    <property type="match status" value="1"/>
</dbReference>
<evidence type="ECO:0000256" key="4">
    <source>
        <dbReference type="ARBA" id="ARBA00022989"/>
    </source>
</evidence>
<comment type="subcellular location">
    <subcellularLocation>
        <location evidence="1">Cell membrane</location>
        <topology evidence="1">Multi-pass membrane protein</topology>
    </subcellularLocation>
</comment>
<feature type="domain" description="ABC3 transporter permease C-terminal" evidence="8">
    <location>
        <begin position="277"/>
        <end position="389"/>
    </location>
</feature>
<feature type="transmembrane region" description="Helical" evidence="7">
    <location>
        <begin position="319"/>
        <end position="343"/>
    </location>
</feature>
<dbReference type="GO" id="GO:0005886">
    <property type="term" value="C:plasma membrane"/>
    <property type="evidence" value="ECO:0007669"/>
    <property type="project" value="UniProtKB-SubCell"/>
</dbReference>
<keyword evidence="11" id="KW-1185">Reference proteome</keyword>
<keyword evidence="3 7" id="KW-0812">Transmembrane</keyword>
<evidence type="ECO:0000256" key="2">
    <source>
        <dbReference type="ARBA" id="ARBA00022475"/>
    </source>
</evidence>
<dbReference type="InterPro" id="IPR025857">
    <property type="entry name" value="MacB_PCD"/>
</dbReference>
<evidence type="ECO:0000256" key="7">
    <source>
        <dbReference type="SAM" id="Phobius"/>
    </source>
</evidence>
<dbReference type="PANTHER" id="PTHR30572">
    <property type="entry name" value="MEMBRANE COMPONENT OF TRANSPORTER-RELATED"/>
    <property type="match status" value="1"/>
</dbReference>
<dbReference type="Pfam" id="PF02687">
    <property type="entry name" value="FtsX"/>
    <property type="match status" value="1"/>
</dbReference>
<evidence type="ECO:0000256" key="3">
    <source>
        <dbReference type="ARBA" id="ARBA00022692"/>
    </source>
</evidence>
<keyword evidence="4 7" id="KW-1133">Transmembrane helix</keyword>
<organism evidence="10 11">
    <name type="scientific">Paractinoplanes rishiriensis</name>
    <dbReference type="NCBI Taxonomy" id="1050105"/>
    <lineage>
        <taxon>Bacteria</taxon>
        <taxon>Bacillati</taxon>
        <taxon>Actinomycetota</taxon>
        <taxon>Actinomycetes</taxon>
        <taxon>Micromonosporales</taxon>
        <taxon>Micromonosporaceae</taxon>
        <taxon>Paractinoplanes</taxon>
    </lineage>
</organism>
<dbReference type="InterPro" id="IPR050250">
    <property type="entry name" value="Macrolide_Exporter_MacB"/>
</dbReference>
<evidence type="ECO:0000259" key="8">
    <source>
        <dbReference type="Pfam" id="PF02687"/>
    </source>
</evidence>
<evidence type="ECO:0000256" key="5">
    <source>
        <dbReference type="ARBA" id="ARBA00023136"/>
    </source>
</evidence>
<dbReference type="Pfam" id="PF12704">
    <property type="entry name" value="MacB_PCD"/>
    <property type="match status" value="1"/>
</dbReference>
<dbReference type="GO" id="GO:0022857">
    <property type="term" value="F:transmembrane transporter activity"/>
    <property type="evidence" value="ECO:0007669"/>
    <property type="project" value="TreeGrafter"/>
</dbReference>
<keyword evidence="2" id="KW-1003">Cell membrane</keyword>
<evidence type="ECO:0000256" key="6">
    <source>
        <dbReference type="ARBA" id="ARBA00038076"/>
    </source>
</evidence>
<dbReference type="RefSeq" id="WP_203780491.1">
    <property type="nucleotide sequence ID" value="NZ_BOMV01000011.1"/>
</dbReference>
<evidence type="ECO:0000259" key="9">
    <source>
        <dbReference type="Pfam" id="PF12704"/>
    </source>
</evidence>
<dbReference type="Proteomes" id="UP000636960">
    <property type="component" value="Unassembled WGS sequence"/>
</dbReference>
<comment type="caution">
    <text evidence="10">The sequence shown here is derived from an EMBL/GenBank/DDBJ whole genome shotgun (WGS) entry which is preliminary data.</text>
</comment>
<evidence type="ECO:0000256" key="1">
    <source>
        <dbReference type="ARBA" id="ARBA00004651"/>
    </source>
</evidence>
<comment type="similarity">
    <text evidence="6">Belongs to the ABC-4 integral membrane protein family.</text>
</comment>
<keyword evidence="5 7" id="KW-0472">Membrane</keyword>
<feature type="transmembrane region" description="Helical" evidence="7">
    <location>
        <begin position="30"/>
        <end position="50"/>
    </location>
</feature>